<evidence type="ECO:0000256" key="1">
    <source>
        <dbReference type="ARBA" id="ARBA00004123"/>
    </source>
</evidence>
<dbReference type="GO" id="GO:0000981">
    <property type="term" value="F:DNA-binding transcription factor activity, RNA polymerase II-specific"/>
    <property type="evidence" value="ECO:0007669"/>
    <property type="project" value="TreeGrafter"/>
</dbReference>
<feature type="compositionally biased region" description="Pro residues" evidence="6">
    <location>
        <begin position="14"/>
        <end position="23"/>
    </location>
</feature>
<keyword evidence="3" id="KW-0238">DNA-binding</keyword>
<evidence type="ECO:0000313" key="8">
    <source>
        <dbReference type="EMBL" id="OAX84289.1"/>
    </source>
</evidence>
<dbReference type="PANTHER" id="PTHR15741:SF27">
    <property type="entry name" value="TRANSCRIPTION FACTOR AP-4"/>
    <property type="match status" value="1"/>
</dbReference>
<keyword evidence="4" id="KW-0804">Transcription</keyword>
<organism evidence="8 9">
    <name type="scientific">Emergomyces africanus</name>
    <dbReference type="NCBI Taxonomy" id="1955775"/>
    <lineage>
        <taxon>Eukaryota</taxon>
        <taxon>Fungi</taxon>
        <taxon>Dikarya</taxon>
        <taxon>Ascomycota</taxon>
        <taxon>Pezizomycotina</taxon>
        <taxon>Eurotiomycetes</taxon>
        <taxon>Eurotiomycetidae</taxon>
        <taxon>Onygenales</taxon>
        <taxon>Ajellomycetaceae</taxon>
        <taxon>Emergomyces</taxon>
    </lineage>
</organism>
<dbReference type="Proteomes" id="UP000091918">
    <property type="component" value="Unassembled WGS sequence"/>
</dbReference>
<dbReference type="SUPFAM" id="SSF47459">
    <property type="entry name" value="HLH, helix-loop-helix DNA-binding domain"/>
    <property type="match status" value="1"/>
</dbReference>
<feature type="compositionally biased region" description="Polar residues" evidence="6">
    <location>
        <begin position="241"/>
        <end position="252"/>
    </location>
</feature>
<comment type="subcellular location">
    <subcellularLocation>
        <location evidence="1">Nucleus</location>
    </subcellularLocation>
</comment>
<feature type="compositionally biased region" description="Low complexity" evidence="6">
    <location>
        <begin position="342"/>
        <end position="355"/>
    </location>
</feature>
<accession>A0A1B7P5L9</accession>
<evidence type="ECO:0000313" key="9">
    <source>
        <dbReference type="Proteomes" id="UP000091918"/>
    </source>
</evidence>
<feature type="compositionally biased region" description="Polar residues" evidence="6">
    <location>
        <begin position="282"/>
        <end position="294"/>
    </location>
</feature>
<evidence type="ECO:0000256" key="3">
    <source>
        <dbReference type="ARBA" id="ARBA00023125"/>
    </source>
</evidence>
<dbReference type="InterPro" id="IPR011598">
    <property type="entry name" value="bHLH_dom"/>
</dbReference>
<feature type="compositionally biased region" description="Low complexity" evidence="6">
    <location>
        <begin position="272"/>
        <end position="281"/>
    </location>
</feature>
<dbReference type="STRING" id="1658172.A0A1B7P5L9"/>
<feature type="compositionally biased region" description="Polar residues" evidence="6">
    <location>
        <begin position="332"/>
        <end position="341"/>
    </location>
</feature>
<dbReference type="GO" id="GO:0046983">
    <property type="term" value="F:protein dimerization activity"/>
    <property type="evidence" value="ECO:0007669"/>
    <property type="project" value="InterPro"/>
</dbReference>
<dbReference type="Gene3D" id="4.10.280.10">
    <property type="entry name" value="Helix-loop-helix DNA-binding domain"/>
    <property type="match status" value="1"/>
</dbReference>
<feature type="region of interest" description="Disordered" evidence="6">
    <location>
        <begin position="191"/>
        <end position="212"/>
    </location>
</feature>
<dbReference type="EMBL" id="LGUA01000089">
    <property type="protein sequence ID" value="OAX84289.1"/>
    <property type="molecule type" value="Genomic_DNA"/>
</dbReference>
<proteinExistence type="predicted"/>
<feature type="compositionally biased region" description="Basic and acidic residues" evidence="6">
    <location>
        <begin position="1"/>
        <end position="11"/>
    </location>
</feature>
<feature type="domain" description="BHLH" evidence="7">
    <location>
        <begin position="394"/>
        <end position="445"/>
    </location>
</feature>
<sequence>MSTDSHFHIDAPYDEPPAPPPGPSLLDDTESNMLNNFFMSMDHLDNDDFWFALGDQDKHGGNFGFDWPEDLPPTFEGSTTSLGPFPPFANGIHQEGINLDKTSSPHSSDVLAAASMLYHKNGLNSHDYVNDHMFTEISHLNNNNNNNWRSKNPFLGPRFTAEALPPGSSPKDFALLRKGFHTTKMYFDVEQQLGPEEQQRINTPRWGSDSRFAERRYQAPLDEPSEEDRTKDLLQNLDCLESQSSAANTRPSSPVRKSFTNRSVPEWNSLGTSTSTSTTTSNGVKSSLATTDPTQAEDDSRPKKRRKSKNRIKDEDMEIDPPNNNNKKNKNSSGKEANPRQSSSTSSSSSSPSSSKNRRFSSTGTETTTAAIPPRKSKAAPAPGKMRENLSEEQKRTNHILSEQKRRNLIKQGFDDLCALVPELHGGGFSKSTMLIQAAEWLEDLLRGNEMLRNQLDELKKDNNSNNKNKTNKKIK</sequence>
<feature type="compositionally biased region" description="Basic and acidic residues" evidence="6">
    <location>
        <begin position="385"/>
        <end position="402"/>
    </location>
</feature>
<keyword evidence="5" id="KW-0539">Nucleus</keyword>
<dbReference type="InterPro" id="IPR036638">
    <property type="entry name" value="HLH_DNA-bd_sf"/>
</dbReference>
<comment type="caution">
    <text evidence="8">The sequence shown here is derived from an EMBL/GenBank/DDBJ whole genome shotgun (WGS) entry which is preliminary data.</text>
</comment>
<gene>
    <name evidence="8" type="ORF">ACJ72_01354</name>
</gene>
<keyword evidence="2" id="KW-0805">Transcription regulation</keyword>
<keyword evidence="9" id="KW-1185">Reference proteome</keyword>
<dbReference type="AlphaFoldDB" id="A0A1B7P5L9"/>
<dbReference type="Pfam" id="PF23181">
    <property type="entry name" value="bHLH_INO4"/>
    <property type="match status" value="1"/>
</dbReference>
<dbReference type="OrthoDB" id="5778525at2759"/>
<dbReference type="InterPro" id="IPR052207">
    <property type="entry name" value="Max-like/E-box_TFs"/>
</dbReference>
<name>A0A1B7P5L9_9EURO</name>
<evidence type="ECO:0000256" key="4">
    <source>
        <dbReference type="ARBA" id="ARBA00023163"/>
    </source>
</evidence>
<evidence type="ECO:0000256" key="2">
    <source>
        <dbReference type="ARBA" id="ARBA00023015"/>
    </source>
</evidence>
<dbReference type="GO" id="GO:0000978">
    <property type="term" value="F:RNA polymerase II cis-regulatory region sequence-specific DNA binding"/>
    <property type="evidence" value="ECO:0007669"/>
    <property type="project" value="TreeGrafter"/>
</dbReference>
<reference evidence="8 9" key="1">
    <citation type="submission" date="2015-07" db="EMBL/GenBank/DDBJ databases">
        <title>Emmonsia species relationships and genome sequence.</title>
        <authorList>
            <person name="Cuomo C.A."/>
            <person name="Schwartz I.S."/>
            <person name="Kenyon C."/>
            <person name="de Hoog G.S."/>
            <person name="Govender N.P."/>
            <person name="Botha A."/>
            <person name="Moreno L."/>
            <person name="de Vries M."/>
            <person name="Munoz J.F."/>
            <person name="Stielow J.B."/>
        </authorList>
    </citation>
    <scope>NUCLEOTIDE SEQUENCE [LARGE SCALE GENOMIC DNA]</scope>
    <source>
        <strain evidence="8 9">CBS 136260</strain>
    </source>
</reference>
<feature type="region of interest" description="Disordered" evidence="6">
    <location>
        <begin position="240"/>
        <end position="402"/>
    </location>
</feature>
<evidence type="ECO:0000256" key="5">
    <source>
        <dbReference type="ARBA" id="ARBA00023242"/>
    </source>
</evidence>
<feature type="compositionally biased region" description="Polar residues" evidence="6">
    <location>
        <begin position="360"/>
        <end position="370"/>
    </location>
</feature>
<dbReference type="PROSITE" id="PS50888">
    <property type="entry name" value="BHLH"/>
    <property type="match status" value="1"/>
</dbReference>
<dbReference type="CDD" id="cd11404">
    <property type="entry name" value="bHLHzip_Mlx_like"/>
    <property type="match status" value="1"/>
</dbReference>
<evidence type="ECO:0000256" key="6">
    <source>
        <dbReference type="SAM" id="MobiDB-lite"/>
    </source>
</evidence>
<feature type="region of interest" description="Disordered" evidence="6">
    <location>
        <begin position="457"/>
        <end position="476"/>
    </location>
</feature>
<dbReference type="GO" id="GO:0005634">
    <property type="term" value="C:nucleus"/>
    <property type="evidence" value="ECO:0007669"/>
    <property type="project" value="UniProtKB-SubCell"/>
</dbReference>
<protein>
    <recommendedName>
        <fullName evidence="7">BHLH domain-containing protein</fullName>
    </recommendedName>
</protein>
<dbReference type="InterPro" id="IPR057072">
    <property type="entry name" value="bHLH_INO4"/>
</dbReference>
<dbReference type="SMART" id="SM00353">
    <property type="entry name" value="HLH"/>
    <property type="match status" value="1"/>
</dbReference>
<evidence type="ECO:0000259" key="7">
    <source>
        <dbReference type="PROSITE" id="PS50888"/>
    </source>
</evidence>
<dbReference type="PANTHER" id="PTHR15741">
    <property type="entry name" value="BASIC HELIX-LOOP-HELIX ZIP TRANSCRIPTION FACTOR"/>
    <property type="match status" value="1"/>
</dbReference>
<feature type="region of interest" description="Disordered" evidence="6">
    <location>
        <begin position="1"/>
        <end position="27"/>
    </location>
</feature>